<keyword evidence="2" id="KW-1133">Transmembrane helix</keyword>
<evidence type="ECO:0000313" key="3">
    <source>
        <dbReference type="EMBL" id="MBB4696211.1"/>
    </source>
</evidence>
<protein>
    <submittedName>
        <fullName evidence="3">Uncharacterized protein</fullName>
    </submittedName>
</protein>
<feature type="compositionally biased region" description="Basic residues" evidence="1">
    <location>
        <begin position="112"/>
        <end position="121"/>
    </location>
</feature>
<feature type="compositionally biased region" description="Polar residues" evidence="1">
    <location>
        <begin position="197"/>
        <end position="210"/>
    </location>
</feature>
<feature type="transmembrane region" description="Helical" evidence="2">
    <location>
        <begin position="135"/>
        <end position="153"/>
    </location>
</feature>
<reference evidence="3 4" key="1">
    <citation type="submission" date="2020-08" db="EMBL/GenBank/DDBJ databases">
        <title>Sequencing the genomes of 1000 actinobacteria strains.</title>
        <authorList>
            <person name="Klenk H.-P."/>
        </authorList>
    </citation>
    <scope>NUCLEOTIDE SEQUENCE [LARGE SCALE GENOMIC DNA]</scope>
    <source>
        <strain evidence="3 4">DSM 45518</strain>
    </source>
</reference>
<dbReference type="AlphaFoldDB" id="A0A7W7CX02"/>
<keyword evidence="2" id="KW-0472">Membrane</keyword>
<gene>
    <name evidence="3" type="ORF">BKA14_006359</name>
</gene>
<evidence type="ECO:0000256" key="2">
    <source>
        <dbReference type="SAM" id="Phobius"/>
    </source>
</evidence>
<dbReference type="RefSeq" id="WP_239093169.1">
    <property type="nucleotide sequence ID" value="NZ_BOMC01000059.1"/>
</dbReference>
<proteinExistence type="predicted"/>
<feature type="compositionally biased region" description="Polar residues" evidence="1">
    <location>
        <begin position="87"/>
        <end position="96"/>
    </location>
</feature>
<keyword evidence="2" id="KW-0812">Transmembrane</keyword>
<evidence type="ECO:0000256" key="1">
    <source>
        <dbReference type="SAM" id="MobiDB-lite"/>
    </source>
</evidence>
<dbReference type="EMBL" id="JACHMF010000001">
    <property type="protein sequence ID" value="MBB4696211.1"/>
    <property type="molecule type" value="Genomic_DNA"/>
</dbReference>
<name>A0A7W7CX02_9ACTN</name>
<evidence type="ECO:0000313" key="4">
    <source>
        <dbReference type="Proteomes" id="UP000542742"/>
    </source>
</evidence>
<accession>A0A7W7CX02</accession>
<dbReference type="Proteomes" id="UP000542742">
    <property type="component" value="Unassembled WGS sequence"/>
</dbReference>
<feature type="region of interest" description="Disordered" evidence="1">
    <location>
        <begin position="160"/>
        <end position="210"/>
    </location>
</feature>
<keyword evidence="4" id="KW-1185">Reference proteome</keyword>
<organism evidence="3 4">
    <name type="scientific">Paractinoplanes abujensis</name>
    <dbReference type="NCBI Taxonomy" id="882441"/>
    <lineage>
        <taxon>Bacteria</taxon>
        <taxon>Bacillati</taxon>
        <taxon>Actinomycetota</taxon>
        <taxon>Actinomycetes</taxon>
        <taxon>Micromonosporales</taxon>
        <taxon>Micromonosporaceae</taxon>
        <taxon>Paractinoplanes</taxon>
    </lineage>
</organism>
<feature type="region of interest" description="Disordered" evidence="1">
    <location>
        <begin position="82"/>
        <end position="128"/>
    </location>
</feature>
<sequence length="210" mass="22011">MITTMRRKSRSTRMKNELGQSVDHFKRAASLAAQETSATVGPTLSAAVDRVQPAATKAKDVASSGWGSAVATITPLVAAASEKVGQASESARQTGELSRRKAKKAAKENKKAAKTLQKRANKAIGREKSGRGKKLVGFALLGTAIGIAAAYAAKRRQAAQWDEYDPAAPISPSTTAVTGADDAAFEPEVTDKEIPQAYSSQNGTSPNTPR</sequence>
<comment type="caution">
    <text evidence="3">The sequence shown here is derived from an EMBL/GenBank/DDBJ whole genome shotgun (WGS) entry which is preliminary data.</text>
</comment>